<sequence>METLDTLLSPIESIAKDCVNCGICVKECAFLQEYGSPQKLAESWLERKDTIINKEFPFECSLCGLCHGVCPKELDSSAMFLAMRQELVNEGHGRLRQHKTIRAYERRGSSSLLSWYYFPENCHTVLFPGCAIPGSRPETFSHLFELLQETIPDIGIVFDCCTKPSHDLGDMAHFKKMFAELCSILSKNSVTKVLVSCPNCHRIFKEYSTGIEVRTVYEELLQSPKIRGGIQTEVTIHDPCGVRFVPEVQQSTRNILQHQGITIREMEHSRERTFCCGEGGSAGFIRPDFAREWTQKRVTEAGSDPIISYCAGCTHFLGESATTHHLLDLLFFPEAVVAGKQRVSKTPVIYWNRFRLKRALQKKLQGGVSGSRQQLSGSVSSLT</sequence>
<dbReference type="PROSITE" id="PS00198">
    <property type="entry name" value="4FE4S_FER_1"/>
    <property type="match status" value="1"/>
</dbReference>
<dbReference type="InterPro" id="IPR017900">
    <property type="entry name" value="4Fe4S_Fe_S_CS"/>
</dbReference>
<dbReference type="eggNOG" id="COG0247">
    <property type="taxonomic scope" value="Bacteria"/>
</dbReference>
<dbReference type="HOGENOM" id="CLU_023081_3_0_7"/>
<dbReference type="Pfam" id="PF13534">
    <property type="entry name" value="Fer4_17"/>
    <property type="match status" value="1"/>
</dbReference>
<proteinExistence type="predicted"/>
<dbReference type="GO" id="GO:0051539">
    <property type="term" value="F:4 iron, 4 sulfur cluster binding"/>
    <property type="evidence" value="ECO:0007669"/>
    <property type="project" value="UniProtKB-KW"/>
</dbReference>
<reference evidence="8" key="1">
    <citation type="journal article" date="2013" name="Stand. Genomic Sci.">
        <title>Complete genome sequence of Desulfocapsa sulfexigens, a marine deltaproteobacterium specialized in disproportionating inorganic sulfur compounds.</title>
        <authorList>
            <person name="Finster K.W."/>
            <person name="Kjeldsen K.U."/>
            <person name="Kube M."/>
            <person name="Reinhardt R."/>
            <person name="Mussmann M."/>
            <person name="Amann R."/>
            <person name="Schreiber L."/>
        </authorList>
    </citation>
    <scope>NUCLEOTIDE SEQUENCE [LARGE SCALE GENOMIC DNA]</scope>
    <source>
        <strain evidence="8">DSM 10523 / SB164P1</strain>
    </source>
</reference>
<organism evidence="7 8">
    <name type="scientific">Desulfocapsa sulfexigens (strain DSM 10523 / SB164P1)</name>
    <dbReference type="NCBI Taxonomy" id="1167006"/>
    <lineage>
        <taxon>Bacteria</taxon>
        <taxon>Pseudomonadati</taxon>
        <taxon>Thermodesulfobacteriota</taxon>
        <taxon>Desulfobulbia</taxon>
        <taxon>Desulfobulbales</taxon>
        <taxon>Desulfocapsaceae</taxon>
        <taxon>Desulfocapsa</taxon>
    </lineage>
</organism>
<evidence type="ECO:0000256" key="4">
    <source>
        <dbReference type="ARBA" id="ARBA00023004"/>
    </source>
</evidence>
<keyword evidence="5" id="KW-0411">Iron-sulfur</keyword>
<keyword evidence="4" id="KW-0408">Iron</keyword>
<dbReference type="PANTHER" id="PTHR43255">
    <property type="entry name" value="IRON-SULFUR-BINDING OXIDOREDUCTASE FADF-RELATED-RELATED"/>
    <property type="match status" value="1"/>
</dbReference>
<feature type="domain" description="Cysteine-rich" evidence="6">
    <location>
        <begin position="234"/>
        <end position="317"/>
    </location>
</feature>
<evidence type="ECO:0000256" key="5">
    <source>
        <dbReference type="ARBA" id="ARBA00023014"/>
    </source>
</evidence>
<feature type="domain" description="Cysteine-rich" evidence="6">
    <location>
        <begin position="125"/>
        <end position="203"/>
    </location>
</feature>
<dbReference type="Proteomes" id="UP000011721">
    <property type="component" value="Chromosome"/>
</dbReference>
<dbReference type="GO" id="GO:0016491">
    <property type="term" value="F:oxidoreductase activity"/>
    <property type="evidence" value="ECO:0007669"/>
    <property type="project" value="UniProtKB-KW"/>
</dbReference>
<dbReference type="STRING" id="1167006.UWK_00499"/>
<dbReference type="Pfam" id="PF02754">
    <property type="entry name" value="CCG"/>
    <property type="match status" value="2"/>
</dbReference>
<evidence type="ECO:0000256" key="3">
    <source>
        <dbReference type="ARBA" id="ARBA00023002"/>
    </source>
</evidence>
<protein>
    <submittedName>
        <fullName evidence="7">Fe-S oxidoreductase</fullName>
    </submittedName>
</protein>
<evidence type="ECO:0000313" key="8">
    <source>
        <dbReference type="Proteomes" id="UP000011721"/>
    </source>
</evidence>
<gene>
    <name evidence="7" type="ordered locus">UWK_00499</name>
</gene>
<dbReference type="GO" id="GO:0005886">
    <property type="term" value="C:plasma membrane"/>
    <property type="evidence" value="ECO:0007669"/>
    <property type="project" value="TreeGrafter"/>
</dbReference>
<keyword evidence="3" id="KW-0560">Oxidoreductase</keyword>
<dbReference type="InterPro" id="IPR051460">
    <property type="entry name" value="HdrC_iron-sulfur_subunit"/>
</dbReference>
<dbReference type="PANTHER" id="PTHR43255:SF1">
    <property type="entry name" value="IRON-SULFUR-BINDING OXIDOREDUCTASE FADF-RELATED"/>
    <property type="match status" value="1"/>
</dbReference>
<dbReference type="AlphaFoldDB" id="M1P5X5"/>
<dbReference type="InterPro" id="IPR004017">
    <property type="entry name" value="Cys_rich_dom"/>
</dbReference>
<evidence type="ECO:0000256" key="1">
    <source>
        <dbReference type="ARBA" id="ARBA00022485"/>
    </source>
</evidence>
<keyword evidence="1" id="KW-0004">4Fe-4S</keyword>
<accession>M1P5X5</accession>
<dbReference type="SUPFAM" id="SSF46548">
    <property type="entry name" value="alpha-helical ferredoxin"/>
    <property type="match status" value="1"/>
</dbReference>
<dbReference type="Gene3D" id="1.10.1060.10">
    <property type="entry name" value="Alpha-helical ferredoxin"/>
    <property type="match status" value="1"/>
</dbReference>
<name>M1P5X5_DESSD</name>
<dbReference type="GO" id="GO:0046872">
    <property type="term" value="F:metal ion binding"/>
    <property type="evidence" value="ECO:0007669"/>
    <property type="project" value="UniProtKB-KW"/>
</dbReference>
<dbReference type="EMBL" id="CP003985">
    <property type="protein sequence ID" value="AGF77082.1"/>
    <property type="molecule type" value="Genomic_DNA"/>
</dbReference>
<evidence type="ECO:0000313" key="7">
    <source>
        <dbReference type="EMBL" id="AGF77082.1"/>
    </source>
</evidence>
<evidence type="ECO:0000259" key="6">
    <source>
        <dbReference type="Pfam" id="PF02754"/>
    </source>
</evidence>
<dbReference type="OrthoDB" id="9803192at2"/>
<keyword evidence="8" id="KW-1185">Reference proteome</keyword>
<dbReference type="KEGG" id="dsf:UWK_00499"/>
<keyword evidence="2" id="KW-0479">Metal-binding</keyword>
<evidence type="ECO:0000256" key="2">
    <source>
        <dbReference type="ARBA" id="ARBA00022723"/>
    </source>
</evidence>
<dbReference type="InterPro" id="IPR009051">
    <property type="entry name" value="Helical_ferredxn"/>
</dbReference>